<evidence type="ECO:0000313" key="2">
    <source>
        <dbReference type="EMBL" id="MBT9313006.1"/>
    </source>
</evidence>
<evidence type="ECO:0000259" key="1">
    <source>
        <dbReference type="Pfam" id="PF01755"/>
    </source>
</evidence>
<dbReference type="InterPro" id="IPR002654">
    <property type="entry name" value="Glyco_trans_25"/>
</dbReference>
<dbReference type="Proteomes" id="UP001196661">
    <property type="component" value="Unassembled WGS sequence"/>
</dbReference>
<dbReference type="Pfam" id="PF01755">
    <property type="entry name" value="Glyco_transf_25"/>
    <property type="match status" value="1"/>
</dbReference>
<proteinExistence type="predicted"/>
<name>A0ABS5Y5V3_9CYAN</name>
<gene>
    <name evidence="2" type="ORF">IXB28_12370</name>
</gene>
<feature type="domain" description="Glycosyl transferase family 25" evidence="1">
    <location>
        <begin position="26"/>
        <end position="213"/>
    </location>
</feature>
<dbReference type="EMBL" id="JADOER010000011">
    <property type="protein sequence ID" value="MBT9313006.1"/>
    <property type="molecule type" value="Genomic_DNA"/>
</dbReference>
<dbReference type="RefSeq" id="WP_215618901.1">
    <property type="nucleotide sequence ID" value="NZ_JADOER010000011.1"/>
</dbReference>
<organism evidence="2 3">
    <name type="scientific">Leptothoe kymatousa TAU-MAC 1615</name>
    <dbReference type="NCBI Taxonomy" id="2364775"/>
    <lineage>
        <taxon>Bacteria</taxon>
        <taxon>Bacillati</taxon>
        <taxon>Cyanobacteriota</taxon>
        <taxon>Cyanophyceae</taxon>
        <taxon>Nodosilineales</taxon>
        <taxon>Cymatolegaceae</taxon>
        <taxon>Leptothoe</taxon>
        <taxon>Leptothoe kymatousa</taxon>
    </lineage>
</organism>
<dbReference type="InterPro" id="IPR027417">
    <property type="entry name" value="P-loop_NTPase"/>
</dbReference>
<dbReference type="SUPFAM" id="SSF52540">
    <property type="entry name" value="P-loop containing nucleoside triphosphate hydrolases"/>
    <property type="match status" value="1"/>
</dbReference>
<sequence>MRSWIKRSTDKYFIKRFIKNFDVLICISLNKSLDRRAYIKKHFKERGIENYIFFDATSSTDPIVDEFYSKALVQEYPPCFRCGMYTCGDDNCNNVLIRPQVATFISYIRLWKYIVKNRFQCVLITEDDVKFTNYFPQVARQFISDKFIDKTNIKGANPVLLRLGWALSEDHQFNGNLILKKNSCQMSNPCHAINGAAAKILLKNFHIIATTVDIYQHQSIPPTILSSYTVYPPISYELSWSTGELDSLIHPKQKRISYLEKEQPQELELISITKKALQEHRAHILYRKLLIIGHPRCGSGYMSKLLNAFDLDIGHESMGKDGISSWMFAASDSSYPYFQDEYSRSNNDKFFQWIIQHVRDPRTAVPSIMRDNTFAPKSYEFRRKHIFQEFNIDLNQAPSNFQRAVLSYIYWNKLIEKNKPSLIVKIENAESKLFSFLQESAIIDLSIIPKDLPEKSVNQNKPYQGKIYSKPTIRNYHWQELSKSLACLINEQCEQYGYALIEY</sequence>
<accession>A0ABS5Y5V3</accession>
<protein>
    <submittedName>
        <fullName evidence="2">Glycosyltransferase family 25 protein</fullName>
    </submittedName>
</protein>
<keyword evidence="3" id="KW-1185">Reference proteome</keyword>
<comment type="caution">
    <text evidence="2">The sequence shown here is derived from an EMBL/GenBank/DDBJ whole genome shotgun (WGS) entry which is preliminary data.</text>
</comment>
<reference evidence="2 3" key="1">
    <citation type="journal article" date="2021" name="Mar. Drugs">
        <title>Genome Reduction and Secondary Metabolism of the Marine Sponge-Associated Cyanobacterium Leptothoe.</title>
        <authorList>
            <person name="Konstantinou D."/>
            <person name="Popin R.V."/>
            <person name="Fewer D.P."/>
            <person name="Sivonen K."/>
            <person name="Gkelis S."/>
        </authorList>
    </citation>
    <scope>NUCLEOTIDE SEQUENCE [LARGE SCALE GENOMIC DNA]</scope>
    <source>
        <strain evidence="2 3">TAU-MAC 1615</strain>
    </source>
</reference>
<evidence type="ECO:0000313" key="3">
    <source>
        <dbReference type="Proteomes" id="UP001196661"/>
    </source>
</evidence>